<keyword evidence="4" id="KW-1185">Reference proteome</keyword>
<dbReference type="KEGG" id="sazo:D1868_00780"/>
<evidence type="ECO:0000259" key="2">
    <source>
        <dbReference type="Pfam" id="PF00346"/>
    </source>
</evidence>
<dbReference type="Pfam" id="PF00346">
    <property type="entry name" value="Complex1_49kDa"/>
    <property type="match status" value="1"/>
</dbReference>
<dbReference type="InterPro" id="IPR029014">
    <property type="entry name" value="NiFe-Hase_large"/>
</dbReference>
<keyword evidence="3" id="KW-0456">Lyase</keyword>
<protein>
    <submittedName>
        <fullName evidence="3">Formate hydrogenlyase</fullName>
    </submittedName>
</protein>
<keyword evidence="1" id="KW-0560">Oxidoreductase</keyword>
<dbReference type="GO" id="GO:0051287">
    <property type="term" value="F:NAD binding"/>
    <property type="evidence" value="ECO:0007669"/>
    <property type="project" value="InterPro"/>
</dbReference>
<reference evidence="3 4" key="1">
    <citation type="submission" date="2019-10" db="EMBL/GenBank/DDBJ databases">
        <title>Genome Sequences from Six Type Strain Members of the Archaeal Family Sulfolobaceae: Acidianus ambivalens, Acidianus infernus, Metallosphaera prunae, Stygiolobus azoricus, Sulfolobus metallicus, and Sulfurisphaera ohwakuensis.</title>
        <authorList>
            <person name="Counts J.A."/>
            <person name="Kelly R.M."/>
        </authorList>
    </citation>
    <scope>NUCLEOTIDE SEQUENCE [LARGE SCALE GENOMIC DNA]</scope>
    <source>
        <strain evidence="3 4">FC6</strain>
    </source>
</reference>
<dbReference type="GO" id="GO:0016651">
    <property type="term" value="F:oxidoreductase activity, acting on NAD(P)H"/>
    <property type="evidence" value="ECO:0007669"/>
    <property type="project" value="InterPro"/>
</dbReference>
<dbReference type="OrthoDB" id="43567at2157"/>
<dbReference type="AlphaFoldDB" id="A0A650CLC2"/>
<dbReference type="Proteomes" id="UP000423396">
    <property type="component" value="Chromosome"/>
</dbReference>
<dbReference type="EMBL" id="CP045483">
    <property type="protein sequence ID" value="QGR18674.1"/>
    <property type="molecule type" value="Genomic_DNA"/>
</dbReference>
<dbReference type="GO" id="GO:0016829">
    <property type="term" value="F:lyase activity"/>
    <property type="evidence" value="ECO:0007669"/>
    <property type="project" value="UniProtKB-KW"/>
</dbReference>
<feature type="domain" description="NADH-quinone oxidoreductase subunit D" evidence="2">
    <location>
        <begin position="195"/>
        <end position="307"/>
    </location>
</feature>
<proteinExistence type="predicted"/>
<dbReference type="Gene3D" id="1.10.645.10">
    <property type="entry name" value="Cytochrome-c3 Hydrogenase, chain B"/>
    <property type="match status" value="1"/>
</dbReference>
<dbReference type="InterPro" id="IPR001135">
    <property type="entry name" value="NADH_Q_OxRdtase_suD"/>
</dbReference>
<dbReference type="PANTHER" id="PTHR43485">
    <property type="entry name" value="HYDROGENASE-4 COMPONENT G"/>
    <property type="match status" value="1"/>
</dbReference>
<organism evidence="3 4">
    <name type="scientific">Stygiolobus azoricus</name>
    <dbReference type="NCBI Taxonomy" id="41675"/>
    <lineage>
        <taxon>Archaea</taxon>
        <taxon>Thermoproteota</taxon>
        <taxon>Thermoprotei</taxon>
        <taxon>Sulfolobales</taxon>
        <taxon>Sulfolobaceae</taxon>
        <taxon>Stygiolobus</taxon>
    </lineage>
</organism>
<evidence type="ECO:0000313" key="4">
    <source>
        <dbReference type="Proteomes" id="UP000423396"/>
    </source>
</evidence>
<dbReference type="RefSeq" id="WP_156004872.1">
    <property type="nucleotide sequence ID" value="NZ_CP045483.1"/>
</dbReference>
<name>A0A650CLC2_9CREN</name>
<dbReference type="InterPro" id="IPR052197">
    <property type="entry name" value="ComplexI_49kDa-like"/>
</dbReference>
<dbReference type="PANTHER" id="PTHR43485:SF1">
    <property type="entry name" value="FORMATE HYDROGENLYASE SUBUNIT 5-RELATED"/>
    <property type="match status" value="1"/>
</dbReference>
<dbReference type="GO" id="GO:0048038">
    <property type="term" value="F:quinone binding"/>
    <property type="evidence" value="ECO:0007669"/>
    <property type="project" value="InterPro"/>
</dbReference>
<sequence>MKYYKWSDRGKGRKIGRLGKYCLYERELTEETCEIERPKRERTYGSFKFVYGPSTGGLLESIKFDIITDGERILDIDATSFKDRIIKVRGLNVNDALLRIERINAPFSASHTLSFLLSVEDALDVDQDYQVQMRRIIQLELERIRNHLFVISRLTEMASLSVPTYELLSLVEELNRIIGNACGHRYFFGVNQINDVKCNFEGIDRRIEKIQKMFETIFEGLIESRIFIDRLQSNGKLKDENSIGPAARASGFPYDARVDSDFLPYKDFNISPVVREEGDAFGRFLVRGYEILESSILIRDIINNLREISSTESNKLRGEGEGLARVESPSGDLAYYVKINDDIIEEILFLYPSSINLDLFLKSVVGTIFTDFPFNWESFGIWVSEIGVRLV</sequence>
<evidence type="ECO:0000256" key="1">
    <source>
        <dbReference type="ARBA" id="ARBA00023002"/>
    </source>
</evidence>
<dbReference type="SUPFAM" id="SSF56762">
    <property type="entry name" value="HydB/Nqo4-like"/>
    <property type="match status" value="1"/>
</dbReference>
<gene>
    <name evidence="3" type="ORF">D1868_00780</name>
</gene>
<evidence type="ECO:0000313" key="3">
    <source>
        <dbReference type="EMBL" id="QGR18674.1"/>
    </source>
</evidence>
<dbReference type="GeneID" id="42797568"/>
<accession>A0A650CLC2</accession>